<comment type="caution">
    <text evidence="2">The sequence shown here is derived from an EMBL/GenBank/DDBJ whole genome shotgun (WGS) entry which is preliminary data.</text>
</comment>
<dbReference type="EMBL" id="SGIM01000003">
    <property type="protein sequence ID" value="RZF54660.1"/>
    <property type="molecule type" value="Genomic_DNA"/>
</dbReference>
<keyword evidence="1" id="KW-0812">Transmembrane</keyword>
<dbReference type="Proteomes" id="UP000292110">
    <property type="component" value="Unassembled WGS sequence"/>
</dbReference>
<name>A0A4Q6XK75_9GAMM</name>
<dbReference type="RefSeq" id="WP_130161525.1">
    <property type="nucleotide sequence ID" value="NZ_SGIM01000003.1"/>
</dbReference>
<feature type="transmembrane region" description="Helical" evidence="1">
    <location>
        <begin position="67"/>
        <end position="85"/>
    </location>
</feature>
<keyword evidence="1" id="KW-1133">Transmembrane helix</keyword>
<feature type="transmembrane region" description="Helical" evidence="1">
    <location>
        <begin position="40"/>
        <end position="60"/>
    </location>
</feature>
<accession>A0A4Q6XK75</accession>
<keyword evidence="3" id="KW-1185">Reference proteome</keyword>
<protein>
    <submittedName>
        <fullName evidence="2">DUF1634 domain-containing protein</fullName>
    </submittedName>
</protein>
<organism evidence="2 3">
    <name type="scientific">Acinetobacter halotolerans</name>
    <dbReference type="NCBI Taxonomy" id="1752076"/>
    <lineage>
        <taxon>Bacteria</taxon>
        <taxon>Pseudomonadati</taxon>
        <taxon>Pseudomonadota</taxon>
        <taxon>Gammaproteobacteria</taxon>
        <taxon>Moraxellales</taxon>
        <taxon>Moraxellaceae</taxon>
        <taxon>Acinetobacter</taxon>
    </lineage>
</organism>
<gene>
    <name evidence="2" type="ORF">EXE30_05405</name>
</gene>
<evidence type="ECO:0000256" key="1">
    <source>
        <dbReference type="SAM" id="Phobius"/>
    </source>
</evidence>
<sequence>MMLFALILIGLGMLLLYQCSDKAIRKIKPQYQKLILRFRLALRIIAFLCFFLAGALLCLIYGSSIGFIGWWIFATPVTLFLILWVNELNPTKK</sequence>
<reference evidence="2 3" key="1">
    <citation type="submission" date="2019-02" db="EMBL/GenBank/DDBJ databases">
        <title>The draft genome of Acinetobacter halotolerans strain JCM 31009.</title>
        <authorList>
            <person name="Qin J."/>
            <person name="Feng Y."/>
            <person name="Nemec A."/>
            <person name="Zong Z."/>
        </authorList>
    </citation>
    <scope>NUCLEOTIDE SEQUENCE [LARGE SCALE GENOMIC DNA]</scope>
    <source>
        <strain evidence="2 3">JCM 31009</strain>
    </source>
</reference>
<evidence type="ECO:0000313" key="3">
    <source>
        <dbReference type="Proteomes" id="UP000292110"/>
    </source>
</evidence>
<dbReference type="AlphaFoldDB" id="A0A4Q6XK75"/>
<proteinExistence type="predicted"/>
<evidence type="ECO:0000313" key="2">
    <source>
        <dbReference type="EMBL" id="RZF54660.1"/>
    </source>
</evidence>
<keyword evidence="1" id="KW-0472">Membrane</keyword>